<dbReference type="RefSeq" id="WP_203895614.1">
    <property type="nucleotide sequence ID" value="NZ_BOOH01000070.1"/>
</dbReference>
<evidence type="ECO:0000313" key="5">
    <source>
        <dbReference type="EMBL" id="GIH81213.1"/>
    </source>
</evidence>
<evidence type="ECO:0000256" key="1">
    <source>
        <dbReference type="ARBA" id="ARBA00010833"/>
    </source>
</evidence>
<dbReference type="PANTHER" id="PTHR10412">
    <property type="entry name" value="MANNOSYL-OLIGOSACCHARIDE GLUCOSIDASE"/>
    <property type="match status" value="1"/>
</dbReference>
<protein>
    <recommendedName>
        <fullName evidence="4">Mannosylglycerate hydrolase MGH1-like glycoside hydrolase domain-containing protein</fullName>
    </recommendedName>
</protein>
<keyword evidence="6" id="KW-1185">Reference proteome</keyword>
<dbReference type="Pfam" id="PF22422">
    <property type="entry name" value="MGH1-like_GH"/>
    <property type="match status" value="1"/>
</dbReference>
<comment type="caution">
    <text evidence="5">The sequence shown here is derived from an EMBL/GenBank/DDBJ whole genome shotgun (WGS) entry which is preliminary data.</text>
</comment>
<proteinExistence type="inferred from homology"/>
<accession>A0A8J3W9U9</accession>
<evidence type="ECO:0000256" key="3">
    <source>
        <dbReference type="ARBA" id="ARBA00023295"/>
    </source>
</evidence>
<dbReference type="InterPro" id="IPR012341">
    <property type="entry name" value="6hp_glycosidase-like_sf"/>
</dbReference>
<name>A0A8J3W9U9_9ACTN</name>
<comment type="similarity">
    <text evidence="1">Belongs to the glycosyl hydrolase 63 family.</text>
</comment>
<keyword evidence="3" id="KW-0326">Glycosidase</keyword>
<dbReference type="InterPro" id="IPR004888">
    <property type="entry name" value="Glycoside_hydrolase_63"/>
</dbReference>
<dbReference type="SUPFAM" id="SSF48208">
    <property type="entry name" value="Six-hairpin glycosidases"/>
    <property type="match status" value="1"/>
</dbReference>
<dbReference type="EMBL" id="BOOH01000070">
    <property type="protein sequence ID" value="GIH81213.1"/>
    <property type="molecule type" value="Genomic_DNA"/>
</dbReference>
<dbReference type="Proteomes" id="UP000616724">
    <property type="component" value="Unassembled WGS sequence"/>
</dbReference>
<evidence type="ECO:0000259" key="4">
    <source>
        <dbReference type="Pfam" id="PF22422"/>
    </source>
</evidence>
<dbReference type="InterPro" id="IPR054491">
    <property type="entry name" value="MGH1-like_GH"/>
</dbReference>
<sequence>MEARPAVDDAALGREAWSVLDANRTGSATVPAPGLYPHQWSWDSAFVTIGVARRDTRRAAAELLSLLSGQWRTGMVPHIVFHPAHAEAYFPGPSVWRSHDHPAAPNDVLTSGLTQPPLHALALWQVWRYAVDRAEAAALVRRVYPMLVAQHDYLATTRDLGGAGLAAIVHPWESGMDDSPAWDEPLEALPTVRYAYRREELPERHPDSHHDRYVWLALRYRDSGYDGSYLRLDHPFAVEDPMFNGIWLASCHALAELAAAAGDDPRQHEEAAARIRAALLDRLWADGLFHARDLRGDRLIPIRTIGGFGPLLDPGLPGDRVDELLDTLESPRFMGAAGYPVPSCEIRAPQFDRSRYWRGPSWVNTNWLLRRAAAVHGRADLVRQLGTATLRLVRQAGFRECFDPFDGSGRGGRDFSWSAALTLDLLAEAELAETEEAAGGGA</sequence>
<dbReference type="InterPro" id="IPR008928">
    <property type="entry name" value="6-hairpin_glycosidase_sf"/>
</dbReference>
<reference evidence="5 6" key="1">
    <citation type="submission" date="2021-01" db="EMBL/GenBank/DDBJ databases">
        <title>Whole genome shotgun sequence of Planobispora longispora NBRC 13918.</title>
        <authorList>
            <person name="Komaki H."/>
            <person name="Tamura T."/>
        </authorList>
    </citation>
    <scope>NUCLEOTIDE SEQUENCE [LARGE SCALE GENOMIC DNA]</scope>
    <source>
        <strain evidence="5 6">NBRC 13918</strain>
    </source>
</reference>
<feature type="domain" description="Mannosylglycerate hydrolase MGH1-like glycoside hydrolase" evidence="4">
    <location>
        <begin position="36"/>
        <end position="418"/>
    </location>
</feature>
<dbReference type="PANTHER" id="PTHR10412:SF11">
    <property type="entry name" value="MANNOSYL-OLIGOSACCHARIDE GLUCOSIDASE"/>
    <property type="match status" value="1"/>
</dbReference>
<gene>
    <name evidence="5" type="ORF">Plo01_76420</name>
</gene>
<keyword evidence="2" id="KW-0378">Hydrolase</keyword>
<evidence type="ECO:0000313" key="6">
    <source>
        <dbReference type="Proteomes" id="UP000616724"/>
    </source>
</evidence>
<dbReference type="Gene3D" id="1.50.10.10">
    <property type="match status" value="1"/>
</dbReference>
<organism evidence="5 6">
    <name type="scientific">Planobispora longispora</name>
    <dbReference type="NCBI Taxonomy" id="28887"/>
    <lineage>
        <taxon>Bacteria</taxon>
        <taxon>Bacillati</taxon>
        <taxon>Actinomycetota</taxon>
        <taxon>Actinomycetes</taxon>
        <taxon>Streptosporangiales</taxon>
        <taxon>Streptosporangiaceae</taxon>
        <taxon>Planobispora</taxon>
    </lineage>
</organism>
<dbReference type="GO" id="GO:0004573">
    <property type="term" value="F:Glc3Man9GlcNAc2 oligosaccharide glucosidase activity"/>
    <property type="evidence" value="ECO:0007669"/>
    <property type="project" value="InterPro"/>
</dbReference>
<dbReference type="GO" id="GO:0009311">
    <property type="term" value="P:oligosaccharide metabolic process"/>
    <property type="evidence" value="ECO:0007669"/>
    <property type="project" value="InterPro"/>
</dbReference>
<dbReference type="GO" id="GO:0006487">
    <property type="term" value="P:protein N-linked glycosylation"/>
    <property type="evidence" value="ECO:0007669"/>
    <property type="project" value="TreeGrafter"/>
</dbReference>
<dbReference type="AlphaFoldDB" id="A0A8J3W9U9"/>
<evidence type="ECO:0000256" key="2">
    <source>
        <dbReference type="ARBA" id="ARBA00022801"/>
    </source>
</evidence>